<dbReference type="EMBL" id="NIDF01000328">
    <property type="protein sequence ID" value="TYJ51216.1"/>
    <property type="molecule type" value="Genomic_DNA"/>
</dbReference>
<keyword evidence="2" id="KW-1185">Reference proteome</keyword>
<evidence type="ECO:0000313" key="1">
    <source>
        <dbReference type="EMBL" id="TYJ51216.1"/>
    </source>
</evidence>
<name>A0A5D3ANI8_9TREE</name>
<gene>
    <name evidence="1" type="ORF">B9479_008228</name>
</gene>
<evidence type="ECO:0000313" key="2">
    <source>
        <dbReference type="Proteomes" id="UP000322245"/>
    </source>
</evidence>
<dbReference type="Proteomes" id="UP000322245">
    <property type="component" value="Unassembled WGS sequence"/>
</dbReference>
<organism evidence="1 2">
    <name type="scientific">Cryptococcus floricola</name>
    <dbReference type="NCBI Taxonomy" id="2591691"/>
    <lineage>
        <taxon>Eukaryota</taxon>
        <taxon>Fungi</taxon>
        <taxon>Dikarya</taxon>
        <taxon>Basidiomycota</taxon>
        <taxon>Agaricomycotina</taxon>
        <taxon>Tremellomycetes</taxon>
        <taxon>Tremellales</taxon>
        <taxon>Cryptococcaceae</taxon>
        <taxon>Cryptococcus</taxon>
    </lineage>
</organism>
<protein>
    <submittedName>
        <fullName evidence="1">Uncharacterized protein</fullName>
    </submittedName>
</protein>
<comment type="caution">
    <text evidence="1">The sequence shown here is derived from an EMBL/GenBank/DDBJ whole genome shotgun (WGS) entry which is preliminary data.</text>
</comment>
<proteinExistence type="predicted"/>
<dbReference type="Gene3D" id="3.40.50.2300">
    <property type="match status" value="1"/>
</dbReference>
<accession>A0A5D3ANI8</accession>
<reference evidence="1 2" key="1">
    <citation type="submission" date="2017-05" db="EMBL/GenBank/DDBJ databases">
        <title>The Genome Sequence of Tsuchiyaea wingfieldii DSM 27421.</title>
        <authorList>
            <person name="Cuomo C."/>
            <person name="Passer A."/>
            <person name="Billmyre B."/>
            <person name="Heitman J."/>
        </authorList>
    </citation>
    <scope>NUCLEOTIDE SEQUENCE [LARGE SCALE GENOMIC DNA]</scope>
    <source>
        <strain evidence="1 2">DSM 27421</strain>
    </source>
</reference>
<sequence length="60" mass="6639">MIVKHALQQAAKNAYTDAIINPQIIFCILPNKDPFIYQATKAVSCEQLFKPVPTPVVVVV</sequence>
<dbReference type="AlphaFoldDB" id="A0A5D3ANI8"/>